<organism evidence="7 8">
    <name type="scientific">Nostoc commune NIES-4072</name>
    <dbReference type="NCBI Taxonomy" id="2005467"/>
    <lineage>
        <taxon>Bacteria</taxon>
        <taxon>Bacillati</taxon>
        <taxon>Cyanobacteriota</taxon>
        <taxon>Cyanophyceae</taxon>
        <taxon>Nostocales</taxon>
        <taxon>Nostocaceae</taxon>
        <taxon>Nostoc</taxon>
    </lineage>
</organism>
<dbReference type="PANTHER" id="PTHR12697:SF5">
    <property type="entry name" value="DEOXYHYPUSINE HYDROXYLASE"/>
    <property type="match status" value="1"/>
</dbReference>
<evidence type="ECO:0000256" key="1">
    <source>
        <dbReference type="ARBA" id="ARBA00009299"/>
    </source>
</evidence>
<keyword evidence="3" id="KW-0677">Repeat</keyword>
<accession>A0A2R5FRW6</accession>
<dbReference type="SUPFAM" id="SSF48371">
    <property type="entry name" value="ARM repeat"/>
    <property type="match status" value="1"/>
</dbReference>
<evidence type="ECO:0000313" key="8">
    <source>
        <dbReference type="Proteomes" id="UP000245124"/>
    </source>
</evidence>
<dbReference type="Pfam" id="PF13646">
    <property type="entry name" value="HEAT_2"/>
    <property type="match status" value="1"/>
</dbReference>
<dbReference type="Gene3D" id="1.25.10.10">
    <property type="entry name" value="Leucine-rich Repeat Variant"/>
    <property type="match status" value="2"/>
</dbReference>
<gene>
    <name evidence="7" type="ORF">NIES4072_51760</name>
</gene>
<evidence type="ECO:0000313" key="7">
    <source>
        <dbReference type="EMBL" id="GBG21490.1"/>
    </source>
</evidence>
<evidence type="ECO:0000256" key="6">
    <source>
        <dbReference type="ARBA" id="ARBA00045876"/>
    </source>
</evidence>
<dbReference type="InterPro" id="IPR011989">
    <property type="entry name" value="ARM-like"/>
</dbReference>
<evidence type="ECO:0000256" key="2">
    <source>
        <dbReference type="ARBA" id="ARBA00022549"/>
    </source>
</evidence>
<keyword evidence="5" id="KW-0456">Lyase</keyword>
<dbReference type="InterPro" id="IPR000357">
    <property type="entry name" value="HEAT"/>
</dbReference>
<dbReference type="EMBL" id="BDUD01000001">
    <property type="protein sequence ID" value="GBG21490.1"/>
    <property type="molecule type" value="Genomic_DNA"/>
</dbReference>
<proteinExistence type="inferred from homology"/>
<evidence type="ECO:0000256" key="3">
    <source>
        <dbReference type="ARBA" id="ARBA00022737"/>
    </source>
</evidence>
<protein>
    <submittedName>
        <fullName evidence="7">HEAT domain-containing protein</fullName>
    </submittedName>
</protein>
<dbReference type="SMART" id="SM00567">
    <property type="entry name" value="EZ_HEAT"/>
    <property type="match status" value="5"/>
</dbReference>
<dbReference type="InterPro" id="IPR016024">
    <property type="entry name" value="ARM-type_fold"/>
</dbReference>
<dbReference type="GO" id="GO:0030089">
    <property type="term" value="C:phycobilisome"/>
    <property type="evidence" value="ECO:0007669"/>
    <property type="project" value="UniProtKB-KW"/>
</dbReference>
<dbReference type="InterPro" id="IPR004155">
    <property type="entry name" value="PBS_lyase_HEAT"/>
</dbReference>
<dbReference type="Pfam" id="PF02985">
    <property type="entry name" value="HEAT"/>
    <property type="match status" value="1"/>
</dbReference>
<dbReference type="GO" id="GO:0016491">
    <property type="term" value="F:oxidoreductase activity"/>
    <property type="evidence" value="ECO:0007669"/>
    <property type="project" value="TreeGrafter"/>
</dbReference>
<keyword evidence="4" id="KW-0605">Phycobilisome</keyword>
<name>A0A2R5FRW6_NOSCO</name>
<comment type="similarity">
    <text evidence="1">Belongs to the CpcE/RpcE/PecE family.</text>
</comment>
<dbReference type="PANTHER" id="PTHR12697">
    <property type="entry name" value="PBS LYASE HEAT-LIKE PROTEIN"/>
    <property type="match status" value="1"/>
</dbReference>
<keyword evidence="2" id="KW-0042">Antenna complex</keyword>
<dbReference type="GO" id="GO:0016829">
    <property type="term" value="F:lyase activity"/>
    <property type="evidence" value="ECO:0007669"/>
    <property type="project" value="UniProtKB-KW"/>
</dbReference>
<evidence type="ECO:0000256" key="5">
    <source>
        <dbReference type="ARBA" id="ARBA00023239"/>
    </source>
</evidence>
<keyword evidence="8" id="KW-1185">Reference proteome</keyword>
<dbReference type="Proteomes" id="UP000245124">
    <property type="component" value="Unassembled WGS sequence"/>
</dbReference>
<dbReference type="AlphaFoldDB" id="A0A2R5FRW6"/>
<evidence type="ECO:0000256" key="4">
    <source>
        <dbReference type="ARBA" id="ARBA00022738"/>
    </source>
</evidence>
<sequence length="263" mass="28768">MLIPKRDLNEIMYDEDDLSLLDIEEELESPLDKIEPLTDESVVAKPDPEMMLALLENPQPQQRMLAARAFCDIEDARATPHLIRLLSDTCPLVRVSAAYALGRNPSSEAVSPLIAQLNSDWNGYVRKGVVWALGNCRDRRCLPPLADALRTDISAVRLWAASALAQMADVGYEAVIGAIPPLIEALVKDPVEAVRSNSAWAIGQLCRELPSNVVYATAIDALIQAFAEDQDLGVRADAKASLLGVGDPRGLQLIETLEQEGWF</sequence>
<reference evidence="7 8" key="1">
    <citation type="submission" date="2017-06" db="EMBL/GenBank/DDBJ databases">
        <title>Genome sequencing of cyanobaciteial culture collection at National Institute for Environmental Studies (NIES).</title>
        <authorList>
            <person name="Hirose Y."/>
            <person name="Shimura Y."/>
            <person name="Fujisawa T."/>
            <person name="Nakamura Y."/>
            <person name="Kawachi M."/>
        </authorList>
    </citation>
    <scope>NUCLEOTIDE SEQUENCE [LARGE SCALE GENOMIC DNA]</scope>
    <source>
        <strain evidence="7 8">NIES-4072</strain>
    </source>
</reference>
<dbReference type="PROSITE" id="PS50077">
    <property type="entry name" value="HEAT_REPEAT"/>
    <property type="match status" value="1"/>
</dbReference>
<comment type="caution">
    <text evidence="7">The sequence shown here is derived from an EMBL/GenBank/DDBJ whole genome shotgun (WGS) entry which is preliminary data.</text>
</comment>
<dbReference type="InterPro" id="IPR021133">
    <property type="entry name" value="HEAT_type_2"/>
</dbReference>
<comment type="function">
    <text evidence="6">Catalyzes the hydroxylation of the N(6)-(4-aminobutyl)-L-lysine intermediate produced by deoxyhypusine synthase/DHPS on a critical lysine of the eukaryotic translation initiation factor 5A/eIF-5A. This is the second step of the post-translational modification of that lysine into an unusual amino acid residue named hypusine. Hypusination is unique to mature eIF-5A factor and is essential for its function.</text>
</comment>